<dbReference type="Proteomes" id="UP000095512">
    <property type="component" value="Unassembled WGS sequence"/>
</dbReference>
<dbReference type="EMBL" id="CZAB01000050">
    <property type="protein sequence ID" value="CUP76945.1"/>
    <property type="molecule type" value="Genomic_DNA"/>
</dbReference>
<dbReference type="RefSeq" id="WP_057572587.1">
    <property type="nucleotide sequence ID" value="NZ_CZAB01000050.1"/>
</dbReference>
<evidence type="ECO:0000313" key="1">
    <source>
        <dbReference type="EMBL" id="CUP76945.1"/>
    </source>
</evidence>
<organism evidence="1 2">
    <name type="scientific">Enterocloster clostridioformis</name>
    <dbReference type="NCBI Taxonomy" id="1531"/>
    <lineage>
        <taxon>Bacteria</taxon>
        <taxon>Bacillati</taxon>
        <taxon>Bacillota</taxon>
        <taxon>Clostridia</taxon>
        <taxon>Lachnospirales</taxon>
        <taxon>Lachnospiraceae</taxon>
        <taxon>Enterocloster</taxon>
    </lineage>
</organism>
<accession>A0A174R1A9</accession>
<protein>
    <submittedName>
        <fullName evidence="1">C_GCAxxG_C_C family protein</fullName>
    </submittedName>
</protein>
<evidence type="ECO:0000313" key="2">
    <source>
        <dbReference type="Proteomes" id="UP000095512"/>
    </source>
</evidence>
<sequence>MTKEEIKNLFMQGIDCSQVVAGRFADELEMEESLLRKMSACFGGGMRCGETCGAVTGALMVIGLKYGHSMNNDLKQKEIMREMTSEFKRLFAEKYVSCMCRELLGHDISKADEMEQVLEQGLLLDFCPCVVRDIIEILEKMI</sequence>
<dbReference type="NCBIfam" id="TIGR01909">
    <property type="entry name" value="C_GCAxxG_C_C"/>
    <property type="match status" value="1"/>
</dbReference>
<dbReference type="AlphaFoldDB" id="A0A174R1A9"/>
<name>A0A174R1A9_9FIRM</name>
<dbReference type="InterPro" id="IPR010181">
    <property type="entry name" value="CGCAxxGCC_motif"/>
</dbReference>
<reference evidence="1 2" key="1">
    <citation type="submission" date="2015-09" db="EMBL/GenBank/DDBJ databases">
        <authorList>
            <consortium name="Pathogen Informatics"/>
        </authorList>
    </citation>
    <scope>NUCLEOTIDE SEQUENCE [LARGE SCALE GENOMIC DNA]</scope>
    <source>
        <strain evidence="1 2">2789STDY5834865</strain>
    </source>
</reference>
<gene>
    <name evidence="1" type="ORF">ERS852480_04048</name>
</gene>
<proteinExistence type="predicted"/>
<dbReference type="Pfam" id="PF09719">
    <property type="entry name" value="C_GCAxxG_C_C"/>
    <property type="match status" value="1"/>
</dbReference>